<keyword evidence="4" id="KW-1185">Reference proteome</keyword>
<dbReference type="Proteomes" id="UP001281761">
    <property type="component" value="Unassembled WGS sequence"/>
</dbReference>
<dbReference type="Pfam" id="PF13229">
    <property type="entry name" value="Beta_helix"/>
    <property type="match status" value="1"/>
</dbReference>
<feature type="region of interest" description="Disordered" evidence="1">
    <location>
        <begin position="401"/>
        <end position="422"/>
    </location>
</feature>
<reference evidence="3 4" key="1">
    <citation type="journal article" date="2022" name="bioRxiv">
        <title>Genomics of Preaxostyla Flagellates Illuminates Evolutionary Transitions and the Path Towards Mitochondrial Loss.</title>
        <authorList>
            <person name="Novak L.V.F."/>
            <person name="Treitli S.C."/>
            <person name="Pyrih J."/>
            <person name="Halakuc P."/>
            <person name="Pipaliya S.V."/>
            <person name="Vacek V."/>
            <person name="Brzon O."/>
            <person name="Soukal P."/>
            <person name="Eme L."/>
            <person name="Dacks J.B."/>
            <person name="Karnkowska A."/>
            <person name="Elias M."/>
            <person name="Hampl V."/>
        </authorList>
    </citation>
    <scope>NUCLEOTIDE SEQUENCE [LARGE SCALE GENOMIC DNA]</scope>
    <source>
        <strain evidence="3">NAU3</strain>
        <tissue evidence="3">Gut</tissue>
    </source>
</reference>
<dbReference type="InterPro" id="IPR011050">
    <property type="entry name" value="Pectin_lyase_fold/virulence"/>
</dbReference>
<feature type="domain" description="Right handed beta helix" evidence="2">
    <location>
        <begin position="625"/>
        <end position="777"/>
    </location>
</feature>
<dbReference type="EMBL" id="JARBJD010000173">
    <property type="protein sequence ID" value="KAK2948585.1"/>
    <property type="molecule type" value="Genomic_DNA"/>
</dbReference>
<evidence type="ECO:0000313" key="4">
    <source>
        <dbReference type="Proteomes" id="UP001281761"/>
    </source>
</evidence>
<feature type="region of interest" description="Disordered" evidence="1">
    <location>
        <begin position="1"/>
        <end position="22"/>
    </location>
</feature>
<evidence type="ECO:0000256" key="1">
    <source>
        <dbReference type="SAM" id="MobiDB-lite"/>
    </source>
</evidence>
<comment type="caution">
    <text evidence="3">The sequence shown here is derived from an EMBL/GenBank/DDBJ whole genome shotgun (WGS) entry which is preliminary data.</text>
</comment>
<proteinExistence type="predicted"/>
<protein>
    <recommendedName>
        <fullName evidence="2">Right handed beta helix domain-containing protein</fullName>
    </recommendedName>
</protein>
<dbReference type="SUPFAM" id="SSF51126">
    <property type="entry name" value="Pectin lyase-like"/>
    <property type="match status" value="2"/>
</dbReference>
<gene>
    <name evidence="3" type="ORF">BLNAU_16484</name>
</gene>
<name>A0ABQ9XBH0_9EUKA</name>
<sequence>MLPDLNSRNEDSAPKAQQWNSECQTTKTRMLDAAKQILSHPDDIFRILNSICTDLGVLTPSISGQEEPHPAEMAILLLSTLAATLPPPKCVEMLPIFKPLLKPNLPSLPSFLSSPLWLLLPTLLTQHASSPSSEPLLSFTHTVIKLCLASSPPPPISNKPALNTALRLVKSHPDIAVRASADSCLSQLQHLPTGSAANVPPTAPTDLASPLARIAELERENAMLRDRLDREHFSTLRRTHHPNRRPTLFPQPDDDIASNEPFFDVLRQFADSHLPRNPRFVAYLWTEIHAVARIVANTIRTPVGENPYFIAEFTLSDRRLLKYAYVACEPEYLANIQTLSVPIKIKAVIDGCGVNPVLPHLTLLSFSVCSSDAAGEEYEAFLKDCDFFMDNRPPIVVPGQAFRSSEPVKGPSLKNPQDIPSERRQINTPTQTLSAGTYSYSSTVFTGLDFKLEGNGGNLSLSQLTFIPHVAAFLINAFGPSTTVDVSHCLVDGSSLSAPLETAALIYLHGVTVTLDHFTVCYCTFKNGAAVGVSSGGVTKFTMTNSEFSSLIRQLTGTVAVVSFPMEGTTLQFENVTVTDCCCLNQDYTTPTDPNAWETTAFGNGGVFHFKPRPGDLYGEVTLKSCKFVNYTVTNGSGAAVRAERLQSVLIEDCEIHNASSCGWRSQGAAIQIYQCTDTDILNFLMENCTVQEGSPQSYAGGIAFHQNTGRCVVKNCNLKKCSCQGSAAVQAVHNVDSVTLQHCLFESCSSSDFRMTIHLYGNKETTLSNCSFLQCGSPRGGTTTVLNIRGPDTNILSLSDILVVPNFDLNPTGHIHLLELFNTSHPTMTLSNCAFLSAPVHLLNDSVISTHPQIGFPTLRVTKAFSDQKDEGEDTLMCAHPHRMCQHLSHAVTLCRGTEGLDVAITVKLAAHPHSEDEVAVGNSRVDVRGEDGQEGATIVSSKGGQTLFSVGGGWLKLSLFTIALPPSTDAQTTIKSAGTLILTSLVLVKSSPSPTCSSPLLTTTLPLLPFDTPVPLIDVQDGGKLVVEAYTFSWEEEEVNTFARVEGVVEISDFAVENGRLLNSLLTGSGSLVLTPGTLTNLSPSVSASARNGDQTGSISAITLTVEDKDATLQSVSFTTCSSSGDGGAMSIKVTGTGTLRMETVSFKSCVAVGNGGGFALDFSEMASNPSFVLTGITFGETTGEEDESCSATHGNAFYVVGSTLQTRVNEAPFKTFKPALTPNVLFSDAQKMEFFGTDTNGTEGSLLPAVFSKSIHPPQVMHPAMTDPKRMMSLQTLLGHLSSTLLRSCAVSQIATWIISWLANDDFLCQMPSIACSSVQTALSHCVQQGSDGNPVLRLIEIETDVSETSSLVIDSRRIKLFSHSNQTLERTGSDSLLTVSTGSAELRDFCLLDSIPSSVFPVLVLSSTGSLSIHSVTFTFPTSPVNHNLIHSEQGLVTFSLINVTNAKLDSKSLIDTNGGDVVGDTASFDWIDSSSTAHTIDTRIVSSGTTTLTNSHFQDCHSGEGGGALKVIIVSGSLSIEKSSFERCSSSEDGGAVWIDASSTSNSFSIGMMFMTFGRNSNENKCGESKHGQDVFIVGGRLAKIVEVGRWRGTFEDAPKWTLVGSDSTSGRVLDLTDLLQGSLWRVSERGSDENGDGSLSSPFGTISRGLVEMMKSSESTGFLEVMGKVRIGKRMELLEEGEEKTMTLSGEGEGSGCVCGVEKDSEEEPAIKRRETRMIVIRFHTLSLKDLSIWLASGKGVVFEVVGKGKLLIASCRVGGEKNNQQEIKMTSHVDLNEISMVQVETEQGCVVCGEVRGELQMTRSSFVRCGGRYFGSVVRVRGVGSRIVIRECVFSDCWTRVRMDEVGMGWSGEEVRVGEMEGGRGRGGGCVLVEIEGAWKGKRGIADLSGSRFERCVLENTDSLESGKRCVGGSGFLIVGRGRGRAEGDLSNVVVSDCLCKNMDEGERGGVIGWAKSPIHVDRRGMKLSGCTVDSVEL</sequence>
<accession>A0ABQ9XBH0</accession>
<evidence type="ECO:0000313" key="3">
    <source>
        <dbReference type="EMBL" id="KAK2948585.1"/>
    </source>
</evidence>
<dbReference type="InterPro" id="IPR012334">
    <property type="entry name" value="Pectin_lyas_fold"/>
</dbReference>
<evidence type="ECO:0000259" key="2">
    <source>
        <dbReference type="Pfam" id="PF13229"/>
    </source>
</evidence>
<dbReference type="Gene3D" id="2.160.20.10">
    <property type="entry name" value="Single-stranded right-handed beta-helix, Pectin lyase-like"/>
    <property type="match status" value="1"/>
</dbReference>
<organism evidence="3 4">
    <name type="scientific">Blattamonas nauphoetae</name>
    <dbReference type="NCBI Taxonomy" id="2049346"/>
    <lineage>
        <taxon>Eukaryota</taxon>
        <taxon>Metamonada</taxon>
        <taxon>Preaxostyla</taxon>
        <taxon>Oxymonadida</taxon>
        <taxon>Blattamonas</taxon>
    </lineage>
</organism>
<dbReference type="InterPro" id="IPR039448">
    <property type="entry name" value="Beta_helix"/>
</dbReference>